<reference evidence="1" key="2">
    <citation type="submission" date="2022-01" db="EMBL/GenBank/DDBJ databases">
        <authorList>
            <person name="Hirooka S."/>
            <person name="Miyagishima S.Y."/>
        </authorList>
    </citation>
    <scope>NUCLEOTIDE SEQUENCE</scope>
    <source>
        <strain evidence="1">NBRC 102759</strain>
    </source>
</reference>
<evidence type="ECO:0000313" key="2">
    <source>
        <dbReference type="Proteomes" id="UP001061958"/>
    </source>
</evidence>
<comment type="caution">
    <text evidence="1">The sequence shown here is derived from an EMBL/GenBank/DDBJ whole genome shotgun (WGS) entry which is preliminary data.</text>
</comment>
<dbReference type="OrthoDB" id="4901at2759"/>
<name>A0A9C7UR45_9RHOD</name>
<keyword evidence="2" id="KW-1185">Reference proteome</keyword>
<gene>
    <name evidence="1" type="ORF">GpartN1_g4415.t1</name>
</gene>
<accession>A0A9C7UR45</accession>
<proteinExistence type="predicted"/>
<protein>
    <submittedName>
        <fullName evidence="1">Uncharacterized protein</fullName>
    </submittedName>
</protein>
<reference evidence="1" key="1">
    <citation type="journal article" date="2022" name="Proc. Natl. Acad. Sci. U.S.A.">
        <title>Life cycle and functional genomics of the unicellular red alga Galdieria for elucidating algal and plant evolution and industrial use.</title>
        <authorList>
            <person name="Hirooka S."/>
            <person name="Itabashi T."/>
            <person name="Ichinose T.M."/>
            <person name="Onuma R."/>
            <person name="Fujiwara T."/>
            <person name="Yamashita S."/>
            <person name="Jong L.W."/>
            <person name="Tomita R."/>
            <person name="Iwane A.H."/>
            <person name="Miyagishima S.Y."/>
        </authorList>
    </citation>
    <scope>NUCLEOTIDE SEQUENCE</scope>
    <source>
        <strain evidence="1">NBRC 102759</strain>
    </source>
</reference>
<dbReference type="AlphaFoldDB" id="A0A9C7UR45"/>
<dbReference type="EMBL" id="BQMJ01000035">
    <property type="protein sequence ID" value="GJQ12624.1"/>
    <property type="molecule type" value="Genomic_DNA"/>
</dbReference>
<sequence length="411" mass="48537">MLNKNQNRASIFLFFFLDIHHRHLFNLRNFDVSMRGTRKEYKTHIFLLLSFLLLSGGDIPLEEFPTGSHILSTNQCVPCPWYENGNDSCFCCFRPNRTPKNPKITALLQVRNVDSTLILGIQHLSEFCDSIVVLDDHSEDQTILELQWLSRYYPIEAIVYFTSHWSKRDELRDRQILLAIGRMIKSTHFVITDYDEIFAADCVSSGRLREHILQLPRGHSLYIPWVFPWNGTQYHAVPLHDGINLLNRSLAVIFADHKNLEYPIQPTKRSTQVSIHIGRIPTFRNGSKPNKKLVDKCKILDLRFISLDNLERKLLWYDALGRIFNIPRKVRGKVFRINEMQFCLEPMPQEWIGYSYFDSSLFYDSDRWRSKQLSKWKLEYPYLFIEECNDCQIANRNHVSYCHRNVRLSNE</sequence>
<evidence type="ECO:0000313" key="1">
    <source>
        <dbReference type="EMBL" id="GJQ12624.1"/>
    </source>
</evidence>
<dbReference type="Proteomes" id="UP001061958">
    <property type="component" value="Unassembled WGS sequence"/>
</dbReference>
<organism evidence="1 2">
    <name type="scientific">Galdieria partita</name>
    <dbReference type="NCBI Taxonomy" id="83374"/>
    <lineage>
        <taxon>Eukaryota</taxon>
        <taxon>Rhodophyta</taxon>
        <taxon>Bangiophyceae</taxon>
        <taxon>Galdieriales</taxon>
        <taxon>Galdieriaceae</taxon>
        <taxon>Galdieria</taxon>
    </lineage>
</organism>